<reference evidence="3" key="1">
    <citation type="submission" date="2014-09" db="EMBL/GenBank/DDBJ databases">
        <authorList>
            <person name="Gomez-Valero L."/>
        </authorList>
    </citation>
    <scope>NUCLEOTIDE SEQUENCE [LARGE SCALE GENOMIC DNA]</scope>
    <source>
        <strain evidence="3">ATCC35250</strain>
    </source>
</reference>
<dbReference type="Proteomes" id="UP000032803">
    <property type="component" value="Chromosome I"/>
</dbReference>
<dbReference type="EMBL" id="LN681225">
    <property type="protein sequence ID" value="CEK11713.1"/>
    <property type="molecule type" value="Genomic_DNA"/>
</dbReference>
<accession>A0A0A8USL3</accession>
<gene>
    <name evidence="2" type="ORF">LHA_2713</name>
</gene>
<keyword evidence="1" id="KW-0732">Signal</keyword>
<dbReference type="AlphaFoldDB" id="A0A0A8USL3"/>
<dbReference type="RefSeq" id="WP_045106849.1">
    <property type="nucleotide sequence ID" value="NZ_LN681225.1"/>
</dbReference>
<evidence type="ECO:0000313" key="2">
    <source>
        <dbReference type="EMBL" id="CEK11713.1"/>
    </source>
</evidence>
<dbReference type="HOGENOM" id="CLU_2450940_0_0_6"/>
<protein>
    <recommendedName>
        <fullName evidence="4">Secreted protein</fullName>
    </recommendedName>
</protein>
<dbReference type="KEGG" id="lha:LHA_2713"/>
<evidence type="ECO:0008006" key="4">
    <source>
        <dbReference type="Google" id="ProtNLM"/>
    </source>
</evidence>
<dbReference type="PATRIC" id="fig|449.7.peg.2479"/>
<keyword evidence="3" id="KW-1185">Reference proteome</keyword>
<evidence type="ECO:0000256" key="1">
    <source>
        <dbReference type="SAM" id="SignalP"/>
    </source>
</evidence>
<feature type="chain" id="PRO_5009754301" description="Secreted protein" evidence="1">
    <location>
        <begin position="23"/>
        <end position="89"/>
    </location>
</feature>
<proteinExistence type="predicted"/>
<organism evidence="2 3">
    <name type="scientific">Legionella hackeliae</name>
    <dbReference type="NCBI Taxonomy" id="449"/>
    <lineage>
        <taxon>Bacteria</taxon>
        <taxon>Pseudomonadati</taxon>
        <taxon>Pseudomonadota</taxon>
        <taxon>Gammaproteobacteria</taxon>
        <taxon>Legionellales</taxon>
        <taxon>Legionellaceae</taxon>
        <taxon>Legionella</taxon>
    </lineage>
</organism>
<sequence>MPRSTIIAFFLLISCINLDSWADEFNKSNFPGILKVEGAIYKAAVKKGLNESDISISWQKMPTDEYKAIIKCINANKCGDTFIEIFISA</sequence>
<dbReference type="PROSITE" id="PS51257">
    <property type="entry name" value="PROKAR_LIPOPROTEIN"/>
    <property type="match status" value="1"/>
</dbReference>
<name>A0A0A8USL3_LEGHA</name>
<evidence type="ECO:0000313" key="3">
    <source>
        <dbReference type="Proteomes" id="UP000032803"/>
    </source>
</evidence>
<feature type="signal peptide" evidence="1">
    <location>
        <begin position="1"/>
        <end position="22"/>
    </location>
</feature>